<accession>A0AAW9TJT1</accession>
<keyword evidence="1" id="KW-0472">Membrane</keyword>
<dbReference type="Gene3D" id="1.20.120.1760">
    <property type="match status" value="1"/>
</dbReference>
<protein>
    <recommendedName>
        <fullName evidence="4">CDP-diacylglycerol--serine O-phosphatidyltransferase</fullName>
    </recommendedName>
</protein>
<keyword evidence="1" id="KW-0812">Transmembrane</keyword>
<gene>
    <name evidence="2" type="ORF">GHK53_04420</name>
</gene>
<dbReference type="GO" id="GO:0016780">
    <property type="term" value="F:phosphotransferase activity, for other substituted phosphate groups"/>
    <property type="evidence" value="ECO:0007669"/>
    <property type="project" value="InterPro"/>
</dbReference>
<dbReference type="GO" id="GO:0008654">
    <property type="term" value="P:phospholipid biosynthetic process"/>
    <property type="evidence" value="ECO:0007669"/>
    <property type="project" value="InterPro"/>
</dbReference>
<evidence type="ECO:0008006" key="4">
    <source>
        <dbReference type="Google" id="ProtNLM"/>
    </source>
</evidence>
<dbReference type="GO" id="GO:0016020">
    <property type="term" value="C:membrane"/>
    <property type="evidence" value="ECO:0007669"/>
    <property type="project" value="InterPro"/>
</dbReference>
<dbReference type="EMBL" id="WISR01000047">
    <property type="protein sequence ID" value="MQW32103.1"/>
    <property type="molecule type" value="Genomic_DNA"/>
</dbReference>
<feature type="transmembrane region" description="Helical" evidence="1">
    <location>
        <begin position="126"/>
        <end position="146"/>
    </location>
</feature>
<organism evidence="2 3">
    <name type="scientific">Rhizobium meliloti</name>
    <name type="common">Ensifer meliloti</name>
    <name type="synonym">Sinorhizobium meliloti</name>
    <dbReference type="NCBI Taxonomy" id="382"/>
    <lineage>
        <taxon>Bacteria</taxon>
        <taxon>Pseudomonadati</taxon>
        <taxon>Pseudomonadota</taxon>
        <taxon>Alphaproteobacteria</taxon>
        <taxon>Hyphomicrobiales</taxon>
        <taxon>Rhizobiaceae</taxon>
        <taxon>Sinorhizobium/Ensifer group</taxon>
        <taxon>Sinorhizobium</taxon>
    </lineage>
</organism>
<reference evidence="2 3" key="1">
    <citation type="journal article" date="2013" name="Genome Biol.">
        <title>Comparative genomics of the core and accessory genomes of 48 Sinorhizobium strains comprising five genospecies.</title>
        <authorList>
            <person name="Sugawara M."/>
            <person name="Epstein B."/>
            <person name="Badgley B.D."/>
            <person name="Unno T."/>
            <person name="Xu L."/>
            <person name="Reese J."/>
            <person name="Gyaneshwar P."/>
            <person name="Denny R."/>
            <person name="Mudge J."/>
            <person name="Bharti A.K."/>
            <person name="Farmer A.D."/>
            <person name="May G.D."/>
            <person name="Woodward J.E."/>
            <person name="Medigue C."/>
            <person name="Vallenet D."/>
            <person name="Lajus A."/>
            <person name="Rouy Z."/>
            <person name="Martinez-Vaz B."/>
            <person name="Tiffin P."/>
            <person name="Young N.D."/>
            <person name="Sadowsky M.J."/>
        </authorList>
    </citation>
    <scope>NUCLEOTIDE SEQUENCE [LARGE SCALE GENOMIC DNA]</scope>
    <source>
        <strain evidence="2 3">N6B1</strain>
    </source>
</reference>
<dbReference type="InterPro" id="IPR043130">
    <property type="entry name" value="CDP-OH_PTrfase_TM_dom"/>
</dbReference>
<comment type="caution">
    <text evidence="2">The sequence shown here is derived from an EMBL/GenBank/DDBJ whole genome shotgun (WGS) entry which is preliminary data.</text>
</comment>
<dbReference type="RefSeq" id="WP_153349386.1">
    <property type="nucleotide sequence ID" value="NZ_WISR01000047.1"/>
</dbReference>
<dbReference type="InterPro" id="IPR000462">
    <property type="entry name" value="CDP-OH_P_trans"/>
</dbReference>
<dbReference type="Pfam" id="PF01066">
    <property type="entry name" value="CDP-OH_P_transf"/>
    <property type="match status" value="1"/>
</dbReference>
<evidence type="ECO:0000313" key="3">
    <source>
        <dbReference type="Proteomes" id="UP000429484"/>
    </source>
</evidence>
<feature type="transmembrane region" description="Helical" evidence="1">
    <location>
        <begin position="152"/>
        <end position="170"/>
    </location>
</feature>
<evidence type="ECO:0000313" key="2">
    <source>
        <dbReference type="EMBL" id="MQW32103.1"/>
    </source>
</evidence>
<feature type="transmembrane region" description="Helical" evidence="1">
    <location>
        <begin position="96"/>
        <end position="114"/>
    </location>
</feature>
<proteinExistence type="predicted"/>
<sequence length="202" mass="21197">MLRYLIDPANAITTAGLICSSLSLYLALNGQIELAVAVALWAVLADHLDGVVAGRTPNRHPDMAKMGKSLDGYGDLIYGAVLPAVLILQLNNVELLSLFIASALLLAGAIRLSYFANFGKSEDGRFLGVPLSYDIPLMAALILIQPLVPAEAFLPMVNLVFAALAVAHVASVRVPSPNNAMYLAITVFAVGASAVLAQRGLS</sequence>
<evidence type="ECO:0000256" key="1">
    <source>
        <dbReference type="SAM" id="Phobius"/>
    </source>
</evidence>
<keyword evidence="1" id="KW-1133">Transmembrane helix</keyword>
<feature type="transmembrane region" description="Helical" evidence="1">
    <location>
        <begin position="182"/>
        <end position="201"/>
    </location>
</feature>
<dbReference type="AlphaFoldDB" id="A0AAW9TJT1"/>
<dbReference type="Proteomes" id="UP000429484">
    <property type="component" value="Unassembled WGS sequence"/>
</dbReference>
<name>A0AAW9TJT1_RHIML</name>